<evidence type="ECO:0000256" key="2">
    <source>
        <dbReference type="ARBA" id="ARBA00008520"/>
    </source>
</evidence>
<evidence type="ECO:0000313" key="7">
    <source>
        <dbReference type="EMBL" id="MBB4120971.1"/>
    </source>
</evidence>
<dbReference type="RefSeq" id="WP_183482955.1">
    <property type="nucleotide sequence ID" value="NZ_JACIDZ010000002.1"/>
</dbReference>
<comment type="caution">
    <text evidence="7">The sequence shown here is derived from an EMBL/GenBank/DDBJ whole genome shotgun (WGS) entry which is preliminary data.</text>
</comment>
<sequence>MIKRLLTTSALALIVAQPALADYWSDAAADLKGATIRGITESTPPSNYVRDVLAPQFEDATGIKVELETTSWDQMFDKAIKDMEAGSGIYDFVYIEQDIIYSYLARDFLVDITAMLKEHPELNAPDFDMGAFTTFIDNFRGENGDVFGIPMEAFIKVYLYRKDLFEDPEEMAAFKEQYGYELQPATTFEQWKDIADFFTRPGEQLWGTTVQASTGHVASFYEFFESIAPTFGVYDWGIDLDAGGASVSNGGTMNSDTAKEALAFWIGLLDDAPPEATASTWDEVASTFAAGRAAQGWVYGENAAWIATDPEKSNVVGKVGVTLPPVADGVMEDAEAGEGYIGYYDGGAFGIPHSSRNKEAALLWLEYIGQPSIQADWAVAGSRVVQTATYDDPKVKAQDEKADGYYSLMRDKGYLFKGAPEYPFHAQIRETVAPFIYEAIIGQLTAEEALDKAAAATDAELERLGYLSN</sequence>
<evidence type="ECO:0000256" key="5">
    <source>
        <dbReference type="ARBA" id="ARBA00022764"/>
    </source>
</evidence>
<dbReference type="EMBL" id="JACIDZ010000002">
    <property type="protein sequence ID" value="MBB4120971.1"/>
    <property type="molecule type" value="Genomic_DNA"/>
</dbReference>
<dbReference type="GO" id="GO:0042597">
    <property type="term" value="C:periplasmic space"/>
    <property type="evidence" value="ECO:0007669"/>
    <property type="project" value="UniProtKB-SubCell"/>
</dbReference>
<dbReference type="InterPro" id="IPR050490">
    <property type="entry name" value="Bact_solute-bd_prot1"/>
</dbReference>
<evidence type="ECO:0000256" key="3">
    <source>
        <dbReference type="ARBA" id="ARBA00022448"/>
    </source>
</evidence>
<gene>
    <name evidence="7" type="ORF">GGR30_000882</name>
</gene>
<comment type="subcellular location">
    <subcellularLocation>
        <location evidence="1">Periplasm</location>
    </subcellularLocation>
</comment>
<evidence type="ECO:0000256" key="1">
    <source>
        <dbReference type="ARBA" id="ARBA00004418"/>
    </source>
</evidence>
<reference evidence="7 8" key="1">
    <citation type="submission" date="2020-08" db="EMBL/GenBank/DDBJ databases">
        <title>Genomic Encyclopedia of Type Strains, Phase IV (KMG-IV): sequencing the most valuable type-strain genomes for metagenomic binning, comparative biology and taxonomic classification.</title>
        <authorList>
            <person name="Goeker M."/>
        </authorList>
    </citation>
    <scope>NUCLEOTIDE SEQUENCE [LARGE SCALE GENOMIC DNA]</scope>
    <source>
        <strain evidence="7 8">DSM 28101</strain>
    </source>
</reference>
<feature type="signal peptide" evidence="6">
    <location>
        <begin position="1"/>
        <end position="21"/>
    </location>
</feature>
<feature type="chain" id="PRO_5031215035" evidence="6">
    <location>
        <begin position="22"/>
        <end position="469"/>
    </location>
</feature>
<dbReference type="Gene3D" id="3.40.190.10">
    <property type="entry name" value="Periplasmic binding protein-like II"/>
    <property type="match status" value="2"/>
</dbReference>
<keyword evidence="8" id="KW-1185">Reference proteome</keyword>
<dbReference type="AlphaFoldDB" id="A0A7W6P947"/>
<accession>A0A7W6P947</accession>
<dbReference type="Proteomes" id="UP000530571">
    <property type="component" value="Unassembled WGS sequence"/>
</dbReference>
<keyword evidence="7" id="KW-0762">Sugar transport</keyword>
<dbReference type="PANTHER" id="PTHR43649">
    <property type="entry name" value="ARABINOSE-BINDING PROTEIN-RELATED"/>
    <property type="match status" value="1"/>
</dbReference>
<dbReference type="InterPro" id="IPR006059">
    <property type="entry name" value="SBP"/>
</dbReference>
<evidence type="ECO:0000313" key="8">
    <source>
        <dbReference type="Proteomes" id="UP000530571"/>
    </source>
</evidence>
<keyword evidence="5" id="KW-0574">Periplasm</keyword>
<keyword evidence="3" id="KW-0813">Transport</keyword>
<dbReference type="Pfam" id="PF01547">
    <property type="entry name" value="SBP_bac_1"/>
    <property type="match status" value="1"/>
</dbReference>
<proteinExistence type="inferred from homology"/>
<dbReference type="SUPFAM" id="SSF53850">
    <property type="entry name" value="Periplasmic binding protein-like II"/>
    <property type="match status" value="1"/>
</dbReference>
<evidence type="ECO:0000256" key="6">
    <source>
        <dbReference type="SAM" id="SignalP"/>
    </source>
</evidence>
<dbReference type="PANTHER" id="PTHR43649:SF34">
    <property type="entry name" value="ABC TRANSPORTER PERIPLASMIC-BINDING PROTEIN YCJN-RELATED"/>
    <property type="match status" value="1"/>
</dbReference>
<organism evidence="7 8">
    <name type="scientific">Martelella radicis</name>
    <dbReference type="NCBI Taxonomy" id="1397476"/>
    <lineage>
        <taxon>Bacteria</taxon>
        <taxon>Pseudomonadati</taxon>
        <taxon>Pseudomonadota</taxon>
        <taxon>Alphaproteobacteria</taxon>
        <taxon>Hyphomicrobiales</taxon>
        <taxon>Aurantimonadaceae</taxon>
        <taxon>Martelella</taxon>
    </lineage>
</organism>
<protein>
    <submittedName>
        <fullName evidence="7">Multiple sugar transport system substrate-binding protein</fullName>
    </submittedName>
</protein>
<evidence type="ECO:0000256" key="4">
    <source>
        <dbReference type="ARBA" id="ARBA00022729"/>
    </source>
</evidence>
<keyword evidence="4 6" id="KW-0732">Signal</keyword>
<name>A0A7W6P947_9HYPH</name>
<comment type="similarity">
    <text evidence="2">Belongs to the bacterial solute-binding protein 1 family.</text>
</comment>